<organism evidence="3 4">
    <name type="scientific">Leptotrombidium deliense</name>
    <dbReference type="NCBI Taxonomy" id="299467"/>
    <lineage>
        <taxon>Eukaryota</taxon>
        <taxon>Metazoa</taxon>
        <taxon>Ecdysozoa</taxon>
        <taxon>Arthropoda</taxon>
        <taxon>Chelicerata</taxon>
        <taxon>Arachnida</taxon>
        <taxon>Acari</taxon>
        <taxon>Acariformes</taxon>
        <taxon>Trombidiformes</taxon>
        <taxon>Prostigmata</taxon>
        <taxon>Anystina</taxon>
        <taxon>Parasitengona</taxon>
        <taxon>Trombiculoidea</taxon>
        <taxon>Trombiculidae</taxon>
        <taxon>Leptotrombidium</taxon>
    </lineage>
</organism>
<name>A0A443SWC5_9ACAR</name>
<keyword evidence="1" id="KW-0472">Membrane</keyword>
<feature type="signal peptide" evidence="2">
    <location>
        <begin position="1"/>
        <end position="24"/>
    </location>
</feature>
<dbReference type="VEuPathDB" id="VectorBase:LDEU000222"/>
<keyword evidence="1" id="KW-0812">Transmembrane</keyword>
<evidence type="ECO:0000313" key="3">
    <source>
        <dbReference type="EMBL" id="RWS31817.1"/>
    </source>
</evidence>
<accession>A0A443SWC5</accession>
<gene>
    <name evidence="3" type="ORF">B4U80_02601</name>
</gene>
<feature type="chain" id="PRO_5019441480" evidence="2">
    <location>
        <begin position="25"/>
        <end position="148"/>
    </location>
</feature>
<proteinExistence type="predicted"/>
<feature type="transmembrane region" description="Helical" evidence="1">
    <location>
        <begin position="78"/>
        <end position="101"/>
    </location>
</feature>
<dbReference type="AlphaFoldDB" id="A0A443SWC5"/>
<evidence type="ECO:0000256" key="1">
    <source>
        <dbReference type="SAM" id="Phobius"/>
    </source>
</evidence>
<evidence type="ECO:0000313" key="4">
    <source>
        <dbReference type="Proteomes" id="UP000288716"/>
    </source>
</evidence>
<keyword evidence="1" id="KW-1133">Transmembrane helix</keyword>
<dbReference type="EMBL" id="NCKV01000054">
    <property type="protein sequence ID" value="RWS31817.1"/>
    <property type="molecule type" value="Genomic_DNA"/>
</dbReference>
<dbReference type="Proteomes" id="UP000288716">
    <property type="component" value="Unassembled WGS sequence"/>
</dbReference>
<reference evidence="3 4" key="1">
    <citation type="journal article" date="2018" name="Gigascience">
        <title>Genomes of trombidid mites reveal novel predicted allergens and laterally-transferred genes associated with secondary metabolism.</title>
        <authorList>
            <person name="Dong X."/>
            <person name="Chaisiri K."/>
            <person name="Xia D."/>
            <person name="Armstrong S.D."/>
            <person name="Fang Y."/>
            <person name="Donnelly M.J."/>
            <person name="Kadowaki T."/>
            <person name="McGarry J.W."/>
            <person name="Darby A.C."/>
            <person name="Makepeace B.L."/>
        </authorList>
    </citation>
    <scope>NUCLEOTIDE SEQUENCE [LARGE SCALE GENOMIC DNA]</scope>
    <source>
        <strain evidence="3">UoL-UT</strain>
    </source>
</reference>
<keyword evidence="4" id="KW-1185">Reference proteome</keyword>
<comment type="caution">
    <text evidence="3">The sequence shown here is derived from an EMBL/GenBank/DDBJ whole genome shotgun (WGS) entry which is preliminary data.</text>
</comment>
<keyword evidence="2" id="KW-0732">Signal</keyword>
<protein>
    <submittedName>
        <fullName evidence="3">Uncharacterized protein</fullName>
    </submittedName>
</protein>
<evidence type="ECO:0000256" key="2">
    <source>
        <dbReference type="SAM" id="SignalP"/>
    </source>
</evidence>
<sequence>MSRIQMSLFFIAFLCELSLRTANAEKTKNVITTKRSNFSGRVNETVKDASIRMIKKQRFDGYGGGFGYDDLFYGKSELYWIIPLVFVLGIGALLLPIISIFMTSMITSGTLTLSAGRRKRDLNSKEQILSESITSFIKIVVNALKKYD</sequence>